<dbReference type="AlphaFoldDB" id="A0A2M8LZE4"/>
<dbReference type="GO" id="GO:0031176">
    <property type="term" value="F:endo-1,4-beta-xylanase activity"/>
    <property type="evidence" value="ECO:0007669"/>
    <property type="project" value="UniProtKB-EC"/>
</dbReference>
<evidence type="ECO:0000313" key="14">
    <source>
        <dbReference type="EMBL" id="PJE97336.1"/>
    </source>
</evidence>
<dbReference type="PRINTS" id="PR00134">
    <property type="entry name" value="GLHYDRLASE10"/>
</dbReference>
<dbReference type="SUPFAM" id="SSF49384">
    <property type="entry name" value="Carbohydrate-binding domain"/>
    <property type="match status" value="1"/>
</dbReference>
<dbReference type="SMART" id="SM00637">
    <property type="entry name" value="CBD_II"/>
    <property type="match status" value="1"/>
</dbReference>
<keyword evidence="8 9" id="KW-0624">Polysaccharide degradation</keyword>
<dbReference type="InterPro" id="IPR008965">
    <property type="entry name" value="CBM2/CBM3_carb-bd_dom_sf"/>
</dbReference>
<feature type="region of interest" description="Disordered" evidence="10">
    <location>
        <begin position="440"/>
        <end position="466"/>
    </location>
</feature>
<evidence type="ECO:0000313" key="15">
    <source>
        <dbReference type="Proteomes" id="UP000230407"/>
    </source>
</evidence>
<feature type="domain" description="CBM2" evidence="12">
    <location>
        <begin position="353"/>
        <end position="461"/>
    </location>
</feature>
<dbReference type="PROSITE" id="PS51760">
    <property type="entry name" value="GH10_2"/>
    <property type="match status" value="1"/>
</dbReference>
<evidence type="ECO:0000259" key="13">
    <source>
        <dbReference type="PROSITE" id="PS51760"/>
    </source>
</evidence>
<evidence type="ECO:0000256" key="11">
    <source>
        <dbReference type="SAM" id="SignalP"/>
    </source>
</evidence>
<evidence type="ECO:0000256" key="10">
    <source>
        <dbReference type="SAM" id="MobiDB-lite"/>
    </source>
</evidence>
<evidence type="ECO:0000256" key="4">
    <source>
        <dbReference type="ARBA" id="ARBA00022729"/>
    </source>
</evidence>
<keyword evidence="7 9" id="KW-0326">Glycosidase</keyword>
<evidence type="ECO:0000259" key="12">
    <source>
        <dbReference type="PROSITE" id="PS51173"/>
    </source>
</evidence>
<comment type="catalytic activity">
    <reaction evidence="1 9">
        <text>Endohydrolysis of (1-&gt;4)-beta-D-xylosidic linkages in xylans.</text>
        <dbReference type="EC" id="3.2.1.8"/>
    </reaction>
</comment>
<dbReference type="Proteomes" id="UP000230407">
    <property type="component" value="Unassembled WGS sequence"/>
</dbReference>
<evidence type="ECO:0000256" key="5">
    <source>
        <dbReference type="ARBA" id="ARBA00022801"/>
    </source>
</evidence>
<dbReference type="InterPro" id="IPR044846">
    <property type="entry name" value="GH10"/>
</dbReference>
<dbReference type="InterPro" id="IPR012291">
    <property type="entry name" value="CBM2_carb-bd_dom_sf"/>
</dbReference>
<evidence type="ECO:0000256" key="9">
    <source>
        <dbReference type="RuleBase" id="RU361174"/>
    </source>
</evidence>
<dbReference type="Gene3D" id="3.20.20.80">
    <property type="entry name" value="Glycosidases"/>
    <property type="match status" value="1"/>
</dbReference>
<dbReference type="SUPFAM" id="SSF51445">
    <property type="entry name" value="(Trans)glycosidases"/>
    <property type="match status" value="1"/>
</dbReference>
<evidence type="ECO:0000256" key="2">
    <source>
        <dbReference type="ARBA" id="ARBA00007495"/>
    </source>
</evidence>
<dbReference type="InterPro" id="IPR001000">
    <property type="entry name" value="GH10_dom"/>
</dbReference>
<dbReference type="InterPro" id="IPR006311">
    <property type="entry name" value="TAT_signal"/>
</dbReference>
<proteinExistence type="inferred from homology"/>
<dbReference type="EMBL" id="PGGW01000044">
    <property type="protein sequence ID" value="PJE97336.1"/>
    <property type="molecule type" value="Genomic_DNA"/>
</dbReference>
<dbReference type="SMART" id="SM00633">
    <property type="entry name" value="Glyco_10"/>
    <property type="match status" value="1"/>
</dbReference>
<name>A0A2M8LZE4_9ACTN</name>
<dbReference type="Pfam" id="PF00553">
    <property type="entry name" value="CBM_2"/>
    <property type="match status" value="1"/>
</dbReference>
<dbReference type="PROSITE" id="PS51173">
    <property type="entry name" value="CBM2"/>
    <property type="match status" value="1"/>
</dbReference>
<organism evidence="14 15">
    <name type="scientific">Streptomyces carminius</name>
    <dbReference type="NCBI Taxonomy" id="2665496"/>
    <lineage>
        <taxon>Bacteria</taxon>
        <taxon>Bacillati</taxon>
        <taxon>Actinomycetota</taxon>
        <taxon>Actinomycetes</taxon>
        <taxon>Kitasatosporales</taxon>
        <taxon>Streptomycetaceae</taxon>
        <taxon>Streptomyces</taxon>
    </lineage>
</organism>
<dbReference type="GO" id="GO:0045493">
    <property type="term" value="P:xylan catabolic process"/>
    <property type="evidence" value="ECO:0007669"/>
    <property type="project" value="UniProtKB-KW"/>
</dbReference>
<keyword evidence="3 14" id="KW-0858">Xylan degradation</keyword>
<protein>
    <recommendedName>
        <fullName evidence="9">Beta-xylanase</fullName>
        <ecNumber evidence="9">3.2.1.8</ecNumber>
    </recommendedName>
</protein>
<feature type="signal peptide" evidence="11">
    <location>
        <begin position="1"/>
        <end position="30"/>
    </location>
</feature>
<evidence type="ECO:0000256" key="6">
    <source>
        <dbReference type="ARBA" id="ARBA00023277"/>
    </source>
</evidence>
<accession>A0A2M8LZE4</accession>
<evidence type="ECO:0000256" key="3">
    <source>
        <dbReference type="ARBA" id="ARBA00022651"/>
    </source>
</evidence>
<dbReference type="Pfam" id="PF00331">
    <property type="entry name" value="Glyco_hydro_10"/>
    <property type="match status" value="1"/>
</dbReference>
<keyword evidence="5 9" id="KW-0378">Hydrolase</keyword>
<evidence type="ECO:0000256" key="1">
    <source>
        <dbReference type="ARBA" id="ARBA00000681"/>
    </source>
</evidence>
<comment type="similarity">
    <text evidence="2 9">Belongs to the glycosyl hydrolase 10 (cellulase F) family.</text>
</comment>
<dbReference type="RefSeq" id="WP_100202171.1">
    <property type="nucleotide sequence ID" value="NZ_PGGW01000044.1"/>
</dbReference>
<gene>
    <name evidence="14" type="ORF">CUT44_13295</name>
</gene>
<keyword evidence="6 9" id="KW-0119">Carbohydrate metabolism</keyword>
<dbReference type="InterPro" id="IPR017853">
    <property type="entry name" value="GH"/>
</dbReference>
<evidence type="ECO:0000256" key="8">
    <source>
        <dbReference type="ARBA" id="ARBA00023326"/>
    </source>
</evidence>
<dbReference type="GO" id="GO:0030247">
    <property type="term" value="F:polysaccharide binding"/>
    <property type="evidence" value="ECO:0007669"/>
    <property type="project" value="UniProtKB-UniRule"/>
</dbReference>
<dbReference type="PANTHER" id="PTHR31490:SF88">
    <property type="entry name" value="BETA-XYLANASE"/>
    <property type="match status" value="1"/>
</dbReference>
<dbReference type="FunFam" id="3.20.20.80:FF:000258">
    <property type="entry name" value="Endo-1,4-beta-xylanase A"/>
    <property type="match status" value="1"/>
</dbReference>
<reference evidence="14 15" key="1">
    <citation type="submission" date="2017-11" db="EMBL/GenBank/DDBJ databases">
        <title>Streptomyces carmine sp. nov., a novel actinomycete isolated from Sophora alopecuroides in Xinjiang, China.</title>
        <authorList>
            <person name="Wang Y."/>
            <person name="Luo X."/>
            <person name="Wan C."/>
            <person name="Zhang L."/>
        </authorList>
    </citation>
    <scope>NUCLEOTIDE SEQUENCE [LARGE SCALE GENOMIC DNA]</scope>
    <source>
        <strain evidence="14 15">TRM SA0054</strain>
    </source>
</reference>
<dbReference type="Gene3D" id="2.60.40.290">
    <property type="match status" value="1"/>
</dbReference>
<feature type="compositionally biased region" description="Polar residues" evidence="10">
    <location>
        <begin position="453"/>
        <end position="466"/>
    </location>
</feature>
<evidence type="ECO:0000256" key="7">
    <source>
        <dbReference type="ARBA" id="ARBA00023295"/>
    </source>
</evidence>
<dbReference type="InterPro" id="IPR001919">
    <property type="entry name" value="CBD2"/>
</dbReference>
<sequence length="466" mass="50038">MFRHHPPRGRRTAGFLATALVALSAGLTAAAPTAAAHADTTLGELAEAKGRYFGSATDNPELPDTRYTQILGSEFSQITVGNTMKWQYTEPSRGRFDYTAAEEIVDLAESNGQSVRGHTLVWHNQLPDWVGDVPAGELLEVMRDHITHEVDHFEGRLIHWDVVNEAFEEDGSRRQSVFQQKIGDSYIAEAFKAARAADPDVKLYYNDYNIEGIGPKSDAVYEMVKSFKARGIPIDGVGMQAHLIAGQVPASLQQNIQRFADLGVDVALTELDIRMTLPRTAAKDARQATDYGAVAEACLAVSRCVGITLWDYTDKYSWVPSVFPGEGAALPWDENFAKKPAYHAIAAALTGGSPAPRGECTATYRVTSQWQGGFTAEVTVGNGHTAPITGWTVTWTLPGGQSVSSAWNGDLTVGGQEVTVRNAAYNGTLSRSGSTTFGFQGEGTADTPADMTCTPSPATQSSGVIG</sequence>
<keyword evidence="4 11" id="KW-0732">Signal</keyword>
<comment type="caution">
    <text evidence="14">The sequence shown here is derived from an EMBL/GenBank/DDBJ whole genome shotgun (WGS) entry which is preliminary data.</text>
</comment>
<feature type="domain" description="GH10" evidence="13">
    <location>
        <begin position="39"/>
        <end position="348"/>
    </location>
</feature>
<dbReference type="EC" id="3.2.1.8" evidence="9"/>
<feature type="chain" id="PRO_5038632624" description="Beta-xylanase" evidence="11">
    <location>
        <begin position="31"/>
        <end position="466"/>
    </location>
</feature>
<dbReference type="PANTHER" id="PTHR31490">
    <property type="entry name" value="GLYCOSYL HYDROLASE"/>
    <property type="match status" value="1"/>
</dbReference>
<keyword evidence="15" id="KW-1185">Reference proteome</keyword>
<dbReference type="PROSITE" id="PS51318">
    <property type="entry name" value="TAT"/>
    <property type="match status" value="1"/>
</dbReference>